<proteinExistence type="predicted"/>
<evidence type="ECO:0000313" key="1">
    <source>
        <dbReference type="EMBL" id="KAJ2976841.1"/>
    </source>
</evidence>
<dbReference type="Proteomes" id="UP001143910">
    <property type="component" value="Unassembled WGS sequence"/>
</dbReference>
<name>A0ACC1NEB0_9HYPO</name>
<organism evidence="1 2">
    <name type="scientific">Zarea fungicola</name>
    <dbReference type="NCBI Taxonomy" id="93591"/>
    <lineage>
        <taxon>Eukaryota</taxon>
        <taxon>Fungi</taxon>
        <taxon>Dikarya</taxon>
        <taxon>Ascomycota</taxon>
        <taxon>Pezizomycotina</taxon>
        <taxon>Sordariomycetes</taxon>
        <taxon>Hypocreomycetidae</taxon>
        <taxon>Hypocreales</taxon>
        <taxon>Cordycipitaceae</taxon>
        <taxon>Zarea</taxon>
    </lineage>
</organism>
<comment type="caution">
    <text evidence="1">The sequence shown here is derived from an EMBL/GenBank/DDBJ whole genome shotgun (WGS) entry which is preliminary data.</text>
</comment>
<keyword evidence="2" id="KW-1185">Reference proteome</keyword>
<reference evidence="1" key="1">
    <citation type="submission" date="2022-08" db="EMBL/GenBank/DDBJ databases">
        <title>Genome Sequence of Lecanicillium fungicola.</title>
        <authorList>
            <person name="Buettner E."/>
        </authorList>
    </citation>
    <scope>NUCLEOTIDE SEQUENCE</scope>
    <source>
        <strain evidence="1">Babe33</strain>
    </source>
</reference>
<evidence type="ECO:0000313" key="2">
    <source>
        <dbReference type="Proteomes" id="UP001143910"/>
    </source>
</evidence>
<sequence length="212" mass="23019">MSIPAENPASYPPAKTALLLLDYQKAIVDRIQPQQAKDKLCEHVQKLVQTARAHGSPIVHALIGFNEEPLARSKIRPMLEQNYKPLLASSPELFLELQALTDNPAPESQEITVTKTPGCISALKTPKLLSFLKEQHGVESLIMCGLSTSGAVLSTARDAADLGFVTTVVEEGCWDSSHEAHDVVLRKVLPMTVWVVNMETAVNLLSGTAESL</sequence>
<gene>
    <name evidence="1" type="ORF">NQ176_g4707</name>
</gene>
<accession>A0ACC1NEB0</accession>
<dbReference type="EMBL" id="JANJQO010000534">
    <property type="protein sequence ID" value="KAJ2976841.1"/>
    <property type="molecule type" value="Genomic_DNA"/>
</dbReference>
<protein>
    <submittedName>
        <fullName evidence="1">Uncharacterized protein</fullName>
    </submittedName>
</protein>